<evidence type="ECO:0000313" key="3">
    <source>
        <dbReference type="Proteomes" id="UP000247233"/>
    </source>
</evidence>
<proteinExistence type="predicted"/>
<reference evidence="2 3" key="1">
    <citation type="submission" date="2016-12" db="EMBL/GenBank/DDBJ databases">
        <title>The genomes of Aspergillus section Nigri reveals drivers in fungal speciation.</title>
        <authorList>
            <consortium name="DOE Joint Genome Institute"/>
            <person name="Vesth T.C."/>
            <person name="Nybo J."/>
            <person name="Theobald S."/>
            <person name="Brandl J."/>
            <person name="Frisvad J.C."/>
            <person name="Nielsen K.F."/>
            <person name="Lyhne E.K."/>
            <person name="Kogle M.E."/>
            <person name="Kuo A."/>
            <person name="Riley R."/>
            <person name="Clum A."/>
            <person name="Nolan M."/>
            <person name="Lipzen A."/>
            <person name="Salamov A."/>
            <person name="Henrissat B."/>
            <person name="Wiebenga A."/>
            <person name="De Vries R.P."/>
            <person name="Grigoriev I.V."/>
            <person name="Mortensen U.H."/>
            <person name="Andersen M.R."/>
            <person name="Baker S.E."/>
        </authorList>
    </citation>
    <scope>NUCLEOTIDE SEQUENCE [LARGE SCALE GENOMIC DNA]</scope>
    <source>
        <strain evidence="2 3">CBS 117.55</strain>
    </source>
</reference>
<feature type="compositionally biased region" description="Low complexity" evidence="1">
    <location>
        <begin position="81"/>
        <end position="92"/>
    </location>
</feature>
<evidence type="ECO:0000313" key="2">
    <source>
        <dbReference type="EMBL" id="PWY62481.1"/>
    </source>
</evidence>
<feature type="region of interest" description="Disordered" evidence="1">
    <location>
        <begin position="51"/>
        <end position="106"/>
    </location>
</feature>
<dbReference type="Proteomes" id="UP000247233">
    <property type="component" value="Unassembled WGS sequence"/>
</dbReference>
<sequence length="121" mass="12702">MWILHGNVTERGDVGGGPGKSSLFFLTAYHPEIGLSGARVLWPAEPRTFAGSVFTPGRTHNRSRSPRVGSLGLGGTPRSRGALAGQPAGAPQHRVGDALGRLRPSGGRLTTNLELVRTRGI</sequence>
<dbReference type="RefSeq" id="XP_025393905.1">
    <property type="nucleotide sequence ID" value="XM_025547135.1"/>
</dbReference>
<dbReference type="VEuPathDB" id="FungiDB:BO70DRAFT_405833"/>
<evidence type="ECO:0000256" key="1">
    <source>
        <dbReference type="SAM" id="MobiDB-lite"/>
    </source>
</evidence>
<accession>A0A317ULA1</accession>
<dbReference type="AlphaFoldDB" id="A0A317ULA1"/>
<organism evidence="2 3">
    <name type="scientific">Aspergillus heteromorphus CBS 117.55</name>
    <dbReference type="NCBI Taxonomy" id="1448321"/>
    <lineage>
        <taxon>Eukaryota</taxon>
        <taxon>Fungi</taxon>
        <taxon>Dikarya</taxon>
        <taxon>Ascomycota</taxon>
        <taxon>Pezizomycotina</taxon>
        <taxon>Eurotiomycetes</taxon>
        <taxon>Eurotiomycetidae</taxon>
        <taxon>Eurotiales</taxon>
        <taxon>Aspergillaceae</taxon>
        <taxon>Aspergillus</taxon>
        <taxon>Aspergillus subgen. Circumdati</taxon>
    </lineage>
</organism>
<comment type="caution">
    <text evidence="2">The sequence shown here is derived from an EMBL/GenBank/DDBJ whole genome shotgun (WGS) entry which is preliminary data.</text>
</comment>
<protein>
    <submittedName>
        <fullName evidence="2">Uncharacterized protein</fullName>
    </submittedName>
</protein>
<dbReference type="OrthoDB" id="4231495at2759"/>
<dbReference type="STRING" id="1448321.A0A317ULA1"/>
<keyword evidence="3" id="KW-1185">Reference proteome</keyword>
<dbReference type="GeneID" id="37069372"/>
<name>A0A317ULA1_9EURO</name>
<gene>
    <name evidence="2" type="ORF">BO70DRAFT_405833</name>
</gene>
<dbReference type="EMBL" id="MSFL01000127">
    <property type="protein sequence ID" value="PWY62481.1"/>
    <property type="molecule type" value="Genomic_DNA"/>
</dbReference>